<feature type="compositionally biased region" description="Basic residues" evidence="1">
    <location>
        <begin position="340"/>
        <end position="366"/>
    </location>
</feature>
<feature type="region of interest" description="Disordered" evidence="1">
    <location>
        <begin position="294"/>
        <end position="388"/>
    </location>
</feature>
<name>A0AAD6GE01_9EURO</name>
<evidence type="ECO:0000256" key="1">
    <source>
        <dbReference type="SAM" id="MobiDB-lite"/>
    </source>
</evidence>
<protein>
    <submittedName>
        <fullName evidence="2">Uncharacterized protein</fullName>
    </submittedName>
</protein>
<sequence>MQFQPVCPVHFIRPQQLHPRFCIFRPGGVPTPLIAIDELPSWLQISNPSPDTYIGLQPVSPSYIPREGEYEVTCINCSSSVSSVNQSMSDRNDDIQSPQSAVSANKNCNGTPCNGTGENAAAVTIPKFPIGFSIGNPSFDATRQSPVIGLYSTNGSPLAPQNIPLPASTASTASQPSSFGESILGSEAEPSKSDISDTPTTPTDSSKGTSIASTQSVTGAVDQPREKKRLKGSSADSSNGTSIASTRSLTAAVERLRQKIKLKGSSCQASFHRKVHKAVPADFDAVWHKNPNYHRVDPESQRMVQQSRRRRTGLEQSESKLSSSVGDMKEEDLKLDGWHKNPKSHRVHSKSQRTVKLPRIKLKGRKSTLSSSVETNSSTKRRARRKRLAERLLHQHDVDRKSRYWHMAKIPK</sequence>
<dbReference type="Proteomes" id="UP001220324">
    <property type="component" value="Unassembled WGS sequence"/>
</dbReference>
<feature type="compositionally biased region" description="Basic residues" evidence="1">
    <location>
        <begin position="379"/>
        <end position="388"/>
    </location>
</feature>
<gene>
    <name evidence="2" type="ORF">N7494_007989</name>
</gene>
<evidence type="ECO:0000313" key="3">
    <source>
        <dbReference type="Proteomes" id="UP001220324"/>
    </source>
</evidence>
<feature type="compositionally biased region" description="Polar residues" evidence="1">
    <location>
        <begin position="314"/>
        <end position="325"/>
    </location>
</feature>
<keyword evidence="3" id="KW-1185">Reference proteome</keyword>
<accession>A0AAD6GE01</accession>
<feature type="compositionally biased region" description="Low complexity" evidence="1">
    <location>
        <begin position="166"/>
        <end position="178"/>
    </location>
</feature>
<proteinExistence type="predicted"/>
<organism evidence="2 3">
    <name type="scientific">Penicillium frequentans</name>
    <dbReference type="NCBI Taxonomy" id="3151616"/>
    <lineage>
        <taxon>Eukaryota</taxon>
        <taxon>Fungi</taxon>
        <taxon>Dikarya</taxon>
        <taxon>Ascomycota</taxon>
        <taxon>Pezizomycotina</taxon>
        <taxon>Eurotiomycetes</taxon>
        <taxon>Eurotiomycetidae</taxon>
        <taxon>Eurotiales</taxon>
        <taxon>Aspergillaceae</taxon>
        <taxon>Penicillium</taxon>
    </lineage>
</organism>
<reference evidence="2 3" key="1">
    <citation type="journal article" date="2023" name="IMA Fungus">
        <title>Comparative genomic study of the Penicillium genus elucidates a diverse pangenome and 15 lateral gene transfer events.</title>
        <authorList>
            <person name="Petersen C."/>
            <person name="Sorensen T."/>
            <person name="Nielsen M.R."/>
            <person name="Sondergaard T.E."/>
            <person name="Sorensen J.L."/>
            <person name="Fitzpatrick D.A."/>
            <person name="Frisvad J.C."/>
            <person name="Nielsen K.L."/>
        </authorList>
    </citation>
    <scope>NUCLEOTIDE SEQUENCE [LARGE SCALE GENOMIC DNA]</scope>
    <source>
        <strain evidence="2 3">IBT 35679</strain>
    </source>
</reference>
<dbReference type="EMBL" id="JAQIZZ010000006">
    <property type="protein sequence ID" value="KAJ5538510.1"/>
    <property type="molecule type" value="Genomic_DNA"/>
</dbReference>
<feature type="compositionally biased region" description="Low complexity" evidence="1">
    <location>
        <begin position="367"/>
        <end position="378"/>
    </location>
</feature>
<feature type="compositionally biased region" description="Low complexity" evidence="1">
    <location>
        <begin position="196"/>
        <end position="210"/>
    </location>
</feature>
<feature type="compositionally biased region" description="Polar residues" evidence="1">
    <location>
        <begin position="234"/>
        <end position="246"/>
    </location>
</feature>
<dbReference type="AlphaFoldDB" id="A0AAD6GE01"/>
<comment type="caution">
    <text evidence="2">The sequence shown here is derived from an EMBL/GenBank/DDBJ whole genome shotgun (WGS) entry which is preliminary data.</text>
</comment>
<evidence type="ECO:0000313" key="2">
    <source>
        <dbReference type="EMBL" id="KAJ5538510.1"/>
    </source>
</evidence>
<feature type="region of interest" description="Disordered" evidence="1">
    <location>
        <begin position="161"/>
        <end position="246"/>
    </location>
</feature>
<feature type="compositionally biased region" description="Basic and acidic residues" evidence="1">
    <location>
        <begin position="327"/>
        <end position="339"/>
    </location>
</feature>